<protein>
    <submittedName>
        <fullName evidence="4">CBS domain-containing protein</fullName>
    </submittedName>
</protein>
<organism evidence="4 5">
    <name type="scientific">Desulfoglaeba alkanexedens ALDC</name>
    <dbReference type="NCBI Taxonomy" id="980445"/>
    <lineage>
        <taxon>Bacteria</taxon>
        <taxon>Pseudomonadati</taxon>
        <taxon>Thermodesulfobacteriota</taxon>
        <taxon>Syntrophobacteria</taxon>
        <taxon>Syntrophobacterales</taxon>
        <taxon>Syntrophobacteraceae</taxon>
        <taxon>Desulfoglaeba</taxon>
    </lineage>
</organism>
<dbReference type="PANTHER" id="PTHR43080">
    <property type="entry name" value="CBS DOMAIN-CONTAINING PROTEIN CBSX3, MITOCHONDRIAL"/>
    <property type="match status" value="1"/>
</dbReference>
<dbReference type="InterPro" id="IPR045865">
    <property type="entry name" value="ACT-like_dom_sf"/>
</dbReference>
<dbReference type="InterPro" id="IPR051257">
    <property type="entry name" value="Diverse_CBS-Domain"/>
</dbReference>
<reference evidence="4 5" key="1">
    <citation type="submission" date="2019-05" db="EMBL/GenBank/DDBJ databases">
        <title>The Complete Genome Sequence of the n-alkane-degrading Desulfoglaeba alkanexedens ALDC reveals multiple alkylsuccinate synthase gene clusters.</title>
        <authorList>
            <person name="Callaghan A.V."/>
            <person name="Davidova I.A."/>
            <person name="Duncan K.E."/>
            <person name="Morris B."/>
            <person name="McInerney M.J."/>
        </authorList>
    </citation>
    <scope>NUCLEOTIDE SEQUENCE [LARGE SCALE GENOMIC DNA]</scope>
    <source>
        <strain evidence="4 5">ALDC</strain>
    </source>
</reference>
<name>A0A4P8L7I6_9BACT</name>
<keyword evidence="1 2" id="KW-0129">CBS domain</keyword>
<feature type="domain" description="CBS" evidence="3">
    <location>
        <begin position="7"/>
        <end position="65"/>
    </location>
</feature>
<dbReference type="KEGG" id="dax:FDQ92_10750"/>
<sequence>MFISRSMTRKVFTLKPGDSLIHAREFMKANRIQHVPVVDPEEHVVGVITDRDLRTALPSSLYYQTGSPEERAKLERFRVEDVMTQNVILLSVRDTIQDALLLILKHEIGCLPVVDEAQKLVGIVTVKDLLRSFVSVLGIGEPGTLLCIVVEDKLGQMKQIVDTIYEERISIGSILVARYWEPGKRAVFPYVFSINVGPLKRRFKEKGYTLLDPLEWYLDVEKRNRKD</sequence>
<evidence type="ECO:0000313" key="5">
    <source>
        <dbReference type="Proteomes" id="UP000298602"/>
    </source>
</evidence>
<evidence type="ECO:0000313" key="4">
    <source>
        <dbReference type="EMBL" id="QCQ22602.1"/>
    </source>
</evidence>
<dbReference type="AlphaFoldDB" id="A0A4P8L7I6"/>
<reference evidence="4 5" key="2">
    <citation type="submission" date="2019-05" db="EMBL/GenBank/DDBJ databases">
        <authorList>
            <person name="Suflita J.M."/>
            <person name="Marks C.R."/>
        </authorList>
    </citation>
    <scope>NUCLEOTIDE SEQUENCE [LARGE SCALE GENOMIC DNA]</scope>
    <source>
        <strain evidence="4 5">ALDC</strain>
    </source>
</reference>
<dbReference type="Proteomes" id="UP000298602">
    <property type="component" value="Chromosome"/>
</dbReference>
<dbReference type="InterPro" id="IPR046342">
    <property type="entry name" value="CBS_dom_sf"/>
</dbReference>
<evidence type="ECO:0000256" key="2">
    <source>
        <dbReference type="PROSITE-ProRule" id="PRU00703"/>
    </source>
</evidence>
<dbReference type="PANTHER" id="PTHR43080:SF2">
    <property type="entry name" value="CBS DOMAIN-CONTAINING PROTEIN"/>
    <property type="match status" value="1"/>
</dbReference>
<dbReference type="SUPFAM" id="SSF55021">
    <property type="entry name" value="ACT-like"/>
    <property type="match status" value="1"/>
</dbReference>
<dbReference type="CDD" id="cd04584">
    <property type="entry name" value="CBS_pair_AcuB_like"/>
    <property type="match status" value="1"/>
</dbReference>
<dbReference type="RefSeq" id="WP_137424886.1">
    <property type="nucleotide sequence ID" value="NZ_CP040098.1"/>
</dbReference>
<dbReference type="Gene3D" id="3.10.580.10">
    <property type="entry name" value="CBS-domain"/>
    <property type="match status" value="1"/>
</dbReference>
<feature type="domain" description="CBS" evidence="3">
    <location>
        <begin position="83"/>
        <end position="141"/>
    </location>
</feature>
<dbReference type="PROSITE" id="PS51371">
    <property type="entry name" value="CBS"/>
    <property type="match status" value="2"/>
</dbReference>
<dbReference type="Pfam" id="PF00571">
    <property type="entry name" value="CBS"/>
    <property type="match status" value="2"/>
</dbReference>
<keyword evidence="5" id="KW-1185">Reference proteome</keyword>
<dbReference type="SUPFAM" id="SSF54631">
    <property type="entry name" value="CBS-domain pair"/>
    <property type="match status" value="1"/>
</dbReference>
<dbReference type="EMBL" id="CP040098">
    <property type="protein sequence ID" value="QCQ22602.1"/>
    <property type="molecule type" value="Genomic_DNA"/>
</dbReference>
<evidence type="ECO:0000256" key="1">
    <source>
        <dbReference type="ARBA" id="ARBA00023122"/>
    </source>
</evidence>
<dbReference type="SMART" id="SM00116">
    <property type="entry name" value="CBS"/>
    <property type="match status" value="2"/>
</dbReference>
<dbReference type="OrthoDB" id="9802114at2"/>
<accession>A0A4P8L7I6</accession>
<proteinExistence type="predicted"/>
<dbReference type="InterPro" id="IPR000644">
    <property type="entry name" value="CBS_dom"/>
</dbReference>
<gene>
    <name evidence="4" type="ORF">FDQ92_10750</name>
</gene>
<evidence type="ECO:0000259" key="3">
    <source>
        <dbReference type="PROSITE" id="PS51371"/>
    </source>
</evidence>